<gene>
    <name evidence="7" type="ORF">C9I99_01925</name>
</gene>
<dbReference type="Gene3D" id="3.20.20.140">
    <property type="entry name" value="Metal-dependent hydrolases"/>
    <property type="match status" value="1"/>
</dbReference>
<dbReference type="NCBIfam" id="TIGR01975">
    <property type="entry name" value="isoAsp_dipep"/>
    <property type="match status" value="1"/>
</dbReference>
<comment type="cofactor">
    <cofactor evidence="1 4">
        <name>Zn(2+)</name>
        <dbReference type="ChEBI" id="CHEBI:29105"/>
    </cofactor>
    <text evidence="1 4">Binds 2 Zn(2+) ions per subunit.</text>
</comment>
<feature type="binding site" evidence="3">
    <location>
        <position position="285"/>
    </location>
    <ligand>
        <name>substrate</name>
    </ligand>
</feature>
<feature type="binding site" evidence="4">
    <location>
        <position position="281"/>
    </location>
    <ligand>
        <name>Zn(2+)</name>
        <dbReference type="ChEBI" id="CHEBI:29105"/>
        <label>1</label>
        <note>catalytic</note>
    </ligand>
</feature>
<dbReference type="SUPFAM" id="SSF51338">
    <property type="entry name" value="Composite domain of metallo-dependent hydrolases"/>
    <property type="match status" value="1"/>
</dbReference>
<evidence type="ECO:0000259" key="6">
    <source>
        <dbReference type="Pfam" id="PF01979"/>
    </source>
</evidence>
<dbReference type="InterPro" id="IPR006680">
    <property type="entry name" value="Amidohydro-rel"/>
</dbReference>
<evidence type="ECO:0000256" key="2">
    <source>
        <dbReference type="PIRSR" id="PIRSR001238-1"/>
    </source>
</evidence>
<feature type="binding site" evidence="3">
    <location>
        <position position="228"/>
    </location>
    <ligand>
        <name>substrate</name>
    </ligand>
</feature>
<dbReference type="SUPFAM" id="SSF51556">
    <property type="entry name" value="Metallo-dependent hydrolases"/>
    <property type="match status" value="1"/>
</dbReference>
<feature type="domain" description="Amidohydrolase-related" evidence="6">
    <location>
        <begin position="56"/>
        <end position="368"/>
    </location>
</feature>
<dbReference type="PANTHER" id="PTHR11647:SF1">
    <property type="entry name" value="COLLAPSIN RESPONSE MEDIATOR PROTEIN"/>
    <property type="match status" value="1"/>
</dbReference>
<evidence type="ECO:0000256" key="3">
    <source>
        <dbReference type="PIRSR" id="PIRSR001238-2"/>
    </source>
</evidence>
<reference evidence="7 8" key="1">
    <citation type="submission" date="2018-03" db="EMBL/GenBank/DDBJ databases">
        <title>Whole genome sequencing of Histamine producing bacteria.</title>
        <authorList>
            <person name="Butler K."/>
        </authorList>
    </citation>
    <scope>NUCLEOTIDE SEQUENCE [LARGE SCALE GENOMIC DNA]</scope>
    <source>
        <strain evidence="7 8">JCM 13586</strain>
    </source>
</reference>
<accession>A0A2T3J3D5</accession>
<feature type="binding site" description="via carbamate group" evidence="4">
    <location>
        <position position="158"/>
    </location>
    <ligand>
        <name>Zn(2+)</name>
        <dbReference type="ChEBI" id="CHEBI:29105"/>
        <label>1</label>
        <note>catalytic</note>
    </ligand>
</feature>
<proteinExistence type="inferred from homology"/>
<dbReference type="GO" id="GO:0006508">
    <property type="term" value="P:proteolysis"/>
    <property type="evidence" value="ECO:0007669"/>
    <property type="project" value="UniProtKB-KW"/>
</dbReference>
<comment type="function">
    <text evidence="1">Catalyzes the hydrolytic cleavage of a subset of L-isoaspartyl (L-beta-aspartyl) dipeptides. Used to degrade proteins damaged by L-isoaspartyl residues formation.</text>
</comment>
<evidence type="ECO:0000256" key="1">
    <source>
        <dbReference type="PIRNR" id="PIRNR001238"/>
    </source>
</evidence>
<feature type="binding site" evidence="3">
    <location>
        <position position="165"/>
    </location>
    <ligand>
        <name>substrate</name>
    </ligand>
</feature>
<evidence type="ECO:0000313" key="7">
    <source>
        <dbReference type="EMBL" id="PSU35800.1"/>
    </source>
</evidence>
<dbReference type="PIRSF" id="PIRSF001238">
    <property type="entry name" value="IadA"/>
    <property type="match status" value="1"/>
</dbReference>
<keyword evidence="1 4" id="KW-0862">Zinc</keyword>
<dbReference type="GO" id="GO:0008237">
    <property type="term" value="F:metallopeptidase activity"/>
    <property type="evidence" value="ECO:0007669"/>
    <property type="project" value="UniProtKB-KW"/>
</dbReference>
<protein>
    <recommendedName>
        <fullName evidence="1">Isoaspartyl dipeptidase</fullName>
        <ecNumber evidence="1">3.4.19.-</ecNumber>
    </recommendedName>
</protein>
<name>A0A2T3J3D5_9GAMM</name>
<keyword evidence="1 4" id="KW-0479">Metal-binding</keyword>
<dbReference type="GO" id="GO:0008798">
    <property type="term" value="F:beta-aspartyl-peptidase activity"/>
    <property type="evidence" value="ECO:0007669"/>
    <property type="project" value="InterPro"/>
</dbReference>
<dbReference type="Gene3D" id="2.30.40.10">
    <property type="entry name" value="Urease, subunit C, domain 1"/>
    <property type="match status" value="1"/>
</dbReference>
<feature type="binding site" evidence="3">
    <location>
        <position position="133"/>
    </location>
    <ligand>
        <name>substrate</name>
    </ligand>
</feature>
<dbReference type="InterPro" id="IPR050378">
    <property type="entry name" value="Metallo-dep_Hydrolases_sf"/>
</dbReference>
<dbReference type="GO" id="GO:0046872">
    <property type="term" value="F:metal ion binding"/>
    <property type="evidence" value="ECO:0007669"/>
    <property type="project" value="UniProtKB-KW"/>
</dbReference>
<dbReference type="OrthoDB" id="9776455at2"/>
<keyword evidence="1" id="KW-0645">Protease</keyword>
<feature type="active site" description="Proton acceptor" evidence="2">
    <location>
        <position position="281"/>
    </location>
</feature>
<dbReference type="EC" id="3.4.19.-" evidence="1"/>
<feature type="binding site" evidence="4">
    <location>
        <position position="197"/>
    </location>
    <ligand>
        <name>Zn(2+)</name>
        <dbReference type="ChEBI" id="CHEBI:29105"/>
        <label>2</label>
        <note>catalytic</note>
    </ligand>
</feature>
<evidence type="ECO:0000256" key="5">
    <source>
        <dbReference type="PIRSR" id="PIRSR001238-50"/>
    </source>
</evidence>
<dbReference type="InterPro" id="IPR011059">
    <property type="entry name" value="Metal-dep_hydrolase_composite"/>
</dbReference>
<feature type="binding site" evidence="4">
    <location>
        <position position="66"/>
    </location>
    <ligand>
        <name>Zn(2+)</name>
        <dbReference type="ChEBI" id="CHEBI:29105"/>
        <label>1</label>
        <note>catalytic</note>
    </ligand>
</feature>
<sequence>MTSLTLIKSANVYAPSSLGRKDVLVAGNKIVAIEDSINVSSLGTEVKIVDATGKLMIPGIIDQHVHLTGGGGEGGFSSRTPSITFSKLIKAGVTSVVGVMGTDGSTRSPQDLFAKVMGLRAEGLSAWMHTGSYQVPTVTLTNSIRDDLVFLEPVLGVKIAIADHRGSFPTTEELLRITSDVRMGAMLAGKKGVLHMHMGGLSDPFKQINELIERGIPHSNFSPTHVARTIPLFEEAVKFATAGGVMDITSGGSCAFTDPGEAVFAALESGVPSKRITVSSDGNGSLPQFNDAGEMITITAAAVDSNIQLLRTLIDRGLDVGQASAMMSQNVAQSLGINKGQLSVNSDADFLLLDDNFVVDSAFSMGKAIILGREQLVIGNFEE</sequence>
<evidence type="ECO:0000313" key="8">
    <source>
        <dbReference type="Proteomes" id="UP000241222"/>
    </source>
</evidence>
<dbReference type="EMBL" id="PYMH01000001">
    <property type="protein sequence ID" value="PSU35800.1"/>
    <property type="molecule type" value="Genomic_DNA"/>
</dbReference>
<feature type="binding site" evidence="4">
    <location>
        <position position="64"/>
    </location>
    <ligand>
        <name>Zn(2+)</name>
        <dbReference type="ChEBI" id="CHEBI:29105"/>
        <label>1</label>
        <note>catalytic</note>
    </ligand>
</feature>
<keyword evidence="1" id="KW-0378">Hydrolase</keyword>
<dbReference type="AlphaFoldDB" id="A0A2T3J3D5"/>
<dbReference type="InterPro" id="IPR032466">
    <property type="entry name" value="Metal_Hydrolase"/>
</dbReference>
<comment type="subcellular location">
    <subcellularLocation>
        <location evidence="1">Cytoplasm</location>
    </subcellularLocation>
</comment>
<feature type="binding site" evidence="3">
    <location>
        <position position="102"/>
    </location>
    <ligand>
        <name>substrate</name>
    </ligand>
</feature>
<dbReference type="RefSeq" id="WP_107347155.1">
    <property type="nucleotide sequence ID" value="NZ_PYMH01000001.1"/>
</dbReference>
<dbReference type="Proteomes" id="UP000241222">
    <property type="component" value="Unassembled WGS sequence"/>
</dbReference>
<dbReference type="GO" id="GO:0005737">
    <property type="term" value="C:cytoplasm"/>
    <property type="evidence" value="ECO:0007669"/>
    <property type="project" value="UniProtKB-SubCell"/>
</dbReference>
<dbReference type="PANTHER" id="PTHR11647">
    <property type="entry name" value="HYDRANTOINASE/DIHYDROPYRIMIDINASE FAMILY MEMBER"/>
    <property type="match status" value="1"/>
</dbReference>
<feature type="binding site" evidence="3">
    <location>
        <begin position="71"/>
        <end position="73"/>
    </location>
    <ligand>
        <name>substrate</name>
    </ligand>
</feature>
<feature type="modified residue" description="N6-carboxylysine" evidence="5">
    <location>
        <position position="158"/>
    </location>
</feature>
<feature type="binding site" evidence="4">
    <location>
        <position position="225"/>
    </location>
    <ligand>
        <name>Zn(2+)</name>
        <dbReference type="ChEBI" id="CHEBI:29105"/>
        <label>2</label>
        <note>catalytic</note>
    </ligand>
</feature>
<dbReference type="GO" id="GO:0016810">
    <property type="term" value="F:hydrolase activity, acting on carbon-nitrogen (but not peptide) bonds"/>
    <property type="evidence" value="ECO:0007669"/>
    <property type="project" value="InterPro"/>
</dbReference>
<feature type="binding site" description="via carbamate group" evidence="4">
    <location>
        <position position="158"/>
    </location>
    <ligand>
        <name>Zn(2+)</name>
        <dbReference type="ChEBI" id="CHEBI:29105"/>
        <label>2</label>
        <note>catalytic</note>
    </ligand>
</feature>
<dbReference type="InterPro" id="IPR010229">
    <property type="entry name" value="Pept_M38_dipep"/>
</dbReference>
<comment type="caution">
    <text evidence="7">The sequence shown here is derived from an EMBL/GenBank/DDBJ whole genome shotgun (WGS) entry which is preliminary data.</text>
</comment>
<comment type="PTM">
    <text evidence="1">Carboxylation allows a single lysine to coordinate two zinc ions.</text>
</comment>
<keyword evidence="8" id="KW-1185">Reference proteome</keyword>
<organism evidence="7 8">
    <name type="scientific">Photobacterium lutimaris</name>
    <dbReference type="NCBI Taxonomy" id="388278"/>
    <lineage>
        <taxon>Bacteria</taxon>
        <taxon>Pseudomonadati</taxon>
        <taxon>Pseudomonadota</taxon>
        <taxon>Gammaproteobacteria</taxon>
        <taxon>Vibrionales</taxon>
        <taxon>Vibrionaceae</taxon>
        <taxon>Photobacterium</taxon>
    </lineage>
</organism>
<evidence type="ECO:0000256" key="4">
    <source>
        <dbReference type="PIRSR" id="PIRSR001238-3"/>
    </source>
</evidence>
<comment type="PTM">
    <text evidence="5">Carbamylation allows a single lysine to coordinate two zinc ions.</text>
</comment>
<comment type="similarity">
    <text evidence="1">Belongs to the peptidase M38 family.</text>
</comment>
<dbReference type="Pfam" id="PF01979">
    <property type="entry name" value="Amidohydro_1"/>
    <property type="match status" value="1"/>
</dbReference>
<keyword evidence="1" id="KW-0482">Metalloprotease</keyword>